<protein>
    <recommendedName>
        <fullName evidence="5">IQ calmodulin-binding motif family protein</fullName>
    </recommendedName>
</protein>
<gene>
    <name evidence="3" type="ORF">M9Y10_039172</name>
</gene>
<evidence type="ECO:0000313" key="4">
    <source>
        <dbReference type="Proteomes" id="UP001470230"/>
    </source>
</evidence>
<keyword evidence="2" id="KW-0812">Transmembrane</keyword>
<proteinExistence type="predicted"/>
<evidence type="ECO:0008006" key="5">
    <source>
        <dbReference type="Google" id="ProtNLM"/>
    </source>
</evidence>
<name>A0ABR2KBJ1_9EUKA</name>
<dbReference type="EMBL" id="JAPFFF010000006">
    <property type="protein sequence ID" value="KAK8888111.1"/>
    <property type="molecule type" value="Genomic_DNA"/>
</dbReference>
<keyword evidence="2" id="KW-1133">Transmembrane helix</keyword>
<accession>A0ABR2KBJ1</accession>
<evidence type="ECO:0000313" key="3">
    <source>
        <dbReference type="EMBL" id="KAK8888111.1"/>
    </source>
</evidence>
<sequence>MSLETQNNVQEAPPQSPKRLCEINFSTIAEDAENLQMSPDKYKRRQKIRLEWLKLISSSQKLQQMQMTFNFLRYVNIDSELNKFRTKLLIRRWHRQLMKRRWQNLVSGVNHESYMERYNERAKRVCEVRAKQASEYLIGQLCVEPNYESITKAITDVNPITNLNGKYLNSLREQREAEDEEQKRLEWQRIRRLQEEEEEEEVYIEREVLPEPEVPSNNSKKWLIAFFVSAAIGIIIGLLLFWKKNAKVISFLRKLNKDTKNQKETLPDNPFGNIPKPKQTVDPSLDAKSKRWKLF</sequence>
<feature type="transmembrane region" description="Helical" evidence="2">
    <location>
        <begin position="222"/>
        <end position="242"/>
    </location>
</feature>
<reference evidence="3 4" key="1">
    <citation type="submission" date="2024-04" db="EMBL/GenBank/DDBJ databases">
        <title>Tritrichomonas musculus Genome.</title>
        <authorList>
            <person name="Alves-Ferreira E."/>
            <person name="Grigg M."/>
            <person name="Lorenzi H."/>
            <person name="Galac M."/>
        </authorList>
    </citation>
    <scope>NUCLEOTIDE SEQUENCE [LARGE SCALE GENOMIC DNA]</scope>
    <source>
        <strain evidence="3 4">EAF2021</strain>
    </source>
</reference>
<organism evidence="3 4">
    <name type="scientific">Tritrichomonas musculus</name>
    <dbReference type="NCBI Taxonomy" id="1915356"/>
    <lineage>
        <taxon>Eukaryota</taxon>
        <taxon>Metamonada</taxon>
        <taxon>Parabasalia</taxon>
        <taxon>Tritrichomonadida</taxon>
        <taxon>Tritrichomonadidae</taxon>
        <taxon>Tritrichomonas</taxon>
    </lineage>
</organism>
<feature type="region of interest" description="Disordered" evidence="1">
    <location>
        <begin position="262"/>
        <end position="295"/>
    </location>
</feature>
<evidence type="ECO:0000256" key="2">
    <source>
        <dbReference type="SAM" id="Phobius"/>
    </source>
</evidence>
<keyword evidence="2" id="KW-0472">Membrane</keyword>
<evidence type="ECO:0000256" key="1">
    <source>
        <dbReference type="SAM" id="MobiDB-lite"/>
    </source>
</evidence>
<dbReference type="Proteomes" id="UP001470230">
    <property type="component" value="Unassembled WGS sequence"/>
</dbReference>
<comment type="caution">
    <text evidence="3">The sequence shown here is derived from an EMBL/GenBank/DDBJ whole genome shotgun (WGS) entry which is preliminary data.</text>
</comment>
<keyword evidence="4" id="KW-1185">Reference proteome</keyword>